<proteinExistence type="predicted"/>
<protein>
    <submittedName>
        <fullName evidence="1">Uncharacterized protein</fullName>
    </submittedName>
</protein>
<organism evidence="1 2">
    <name type="scientific">Paraburkholderia strydomiana</name>
    <dbReference type="NCBI Taxonomy" id="1245417"/>
    <lineage>
        <taxon>Bacteria</taxon>
        <taxon>Pseudomonadati</taxon>
        <taxon>Pseudomonadota</taxon>
        <taxon>Betaproteobacteria</taxon>
        <taxon>Burkholderiales</taxon>
        <taxon>Burkholderiaceae</taxon>
        <taxon>Paraburkholderia</taxon>
    </lineage>
</organism>
<dbReference type="RefSeq" id="WP_408157048.1">
    <property type="nucleotide sequence ID" value="NZ_JAQQCJ010000007.1"/>
</dbReference>
<evidence type="ECO:0000313" key="2">
    <source>
        <dbReference type="Proteomes" id="UP001629392"/>
    </source>
</evidence>
<keyword evidence="2" id="KW-1185">Reference proteome</keyword>
<dbReference type="EMBL" id="JAQQCL010000037">
    <property type="protein sequence ID" value="MFM0720998.1"/>
    <property type="molecule type" value="Genomic_DNA"/>
</dbReference>
<accession>A0ABW9EPM0</accession>
<reference evidence="1 2" key="1">
    <citation type="journal article" date="2024" name="Chem. Sci.">
        <title>Discovery of megapolipeptins by genome mining of a Burkholderiales bacteria collection.</title>
        <authorList>
            <person name="Paulo B.S."/>
            <person name="Recchia M.J.J."/>
            <person name="Lee S."/>
            <person name="Fergusson C.H."/>
            <person name="Romanowski S.B."/>
            <person name="Hernandez A."/>
            <person name="Krull N."/>
            <person name="Liu D.Y."/>
            <person name="Cavanagh H."/>
            <person name="Bos A."/>
            <person name="Gray C.A."/>
            <person name="Murphy B.T."/>
            <person name="Linington R.G."/>
            <person name="Eustaquio A.S."/>
        </authorList>
    </citation>
    <scope>NUCLEOTIDE SEQUENCE [LARGE SCALE GENOMIC DNA]</scope>
    <source>
        <strain evidence="1 2">RL17-350-BIC-E</strain>
    </source>
</reference>
<dbReference type="Proteomes" id="UP001629392">
    <property type="component" value="Unassembled WGS sequence"/>
</dbReference>
<comment type="caution">
    <text evidence="1">The sequence shown here is derived from an EMBL/GenBank/DDBJ whole genome shotgun (WGS) entry which is preliminary data.</text>
</comment>
<evidence type="ECO:0000313" key="1">
    <source>
        <dbReference type="EMBL" id="MFM0720998.1"/>
    </source>
</evidence>
<sequence length="45" mass="4932">MMESFDERVGKKGAASRHALRTALTAARAGAWIVHQHVDVRALLC</sequence>
<gene>
    <name evidence="1" type="ORF">PQQ73_32320</name>
</gene>
<name>A0ABW9EPM0_9BURK</name>